<dbReference type="eggNOG" id="ENOG502SHR6">
    <property type="taxonomic scope" value="Eukaryota"/>
</dbReference>
<dbReference type="InterPro" id="IPR021858">
    <property type="entry name" value="Fun_TF"/>
</dbReference>
<dbReference type="PANTHER" id="PTHR36206:SF12">
    <property type="entry name" value="ASPERCRYPTIN BIOSYNTHESIS CLUSTER-SPECIFIC TRANSCRIPTION REGULATOR ATNN-RELATED"/>
    <property type="match status" value="1"/>
</dbReference>
<keyword evidence="1" id="KW-0479">Metal-binding</keyword>
<dbReference type="PANTHER" id="PTHR36206">
    <property type="entry name" value="ASPERCRYPTIN BIOSYNTHESIS CLUSTER-SPECIFIC TRANSCRIPTION REGULATOR ATNN-RELATED"/>
    <property type="match status" value="1"/>
</dbReference>
<keyword evidence="2" id="KW-0862">Zinc</keyword>
<dbReference type="GO" id="GO:0046872">
    <property type="term" value="F:metal ion binding"/>
    <property type="evidence" value="ECO:0007669"/>
    <property type="project" value="UniProtKB-KW"/>
</dbReference>
<evidence type="ECO:0000313" key="8">
    <source>
        <dbReference type="Proteomes" id="UP000008782"/>
    </source>
</evidence>
<proteinExistence type="predicted"/>
<evidence type="ECO:0000256" key="6">
    <source>
        <dbReference type="ARBA" id="ARBA00023242"/>
    </source>
</evidence>
<dbReference type="HOGENOM" id="CLU_011409_11_1_1"/>
<dbReference type="Proteomes" id="UP000008782">
    <property type="component" value="Unassembled WGS sequence"/>
</dbReference>
<keyword evidence="5" id="KW-0804">Transcription</keyword>
<sequence length="527" mass="58899">MALDSSIPGTAVFSLDPAAKKPKRTRASASKVRTGCLTWKDKRKCDGYAENLQTKRRHSPGCLVSTREQPVTSVTQLTPPVNWDVSGTTLEKLMFHHVHRCTVPDFGLATPLAKIWSNYILPLGYYSDPIKHAVIALGVAHRAFLENPFSDLNPSMSAVALGDLAEEQYRKAVTGTIEIMADPSPVNIRITLISCLVFVCFEIVRGQYDKAVQHLRAGSRVLESLHQAALTSQTDPKSLSAYDKRLAETVQKHFSQLCDITNMFVAMGMDASMLIEADVIPDLTFFTQPEEKQSKTTPFSSVLEARKCLQLVERIIDRCWHSTPSCGSATPPSGSGGTNDGAREAANACFEAWCARFELFQQALPEKMEPADLHELKALRFSQKSWMIFTEQEGPCALKRYDMAELHRHVDMAEDIVSSREEERSRPKFALAADIVPSLAYVCAFCDNVDLERRIIDVLRSMKRREGMWDSQEMANLYETVLEAKLGNQWKDEYNWETLPNLARMMSNLAVSTPSGNNLSIKSLVLL</sequence>
<evidence type="ECO:0000313" key="7">
    <source>
        <dbReference type="EMBL" id="EFQ34559.1"/>
    </source>
</evidence>
<dbReference type="VEuPathDB" id="FungiDB:GLRG_09703"/>
<dbReference type="AlphaFoldDB" id="E3QUM1"/>
<keyword evidence="8" id="KW-1185">Reference proteome</keyword>
<dbReference type="GeneID" id="24415068"/>
<keyword evidence="4" id="KW-0238">DNA-binding</keyword>
<dbReference type="EMBL" id="GG697381">
    <property type="protein sequence ID" value="EFQ34559.1"/>
    <property type="molecule type" value="Genomic_DNA"/>
</dbReference>
<evidence type="ECO:0000256" key="2">
    <source>
        <dbReference type="ARBA" id="ARBA00022833"/>
    </source>
</evidence>
<dbReference type="Pfam" id="PF11951">
    <property type="entry name" value="Fungal_trans_2"/>
    <property type="match status" value="1"/>
</dbReference>
<evidence type="ECO:0000256" key="1">
    <source>
        <dbReference type="ARBA" id="ARBA00022723"/>
    </source>
</evidence>
<accession>E3QUM1</accession>
<dbReference type="OrthoDB" id="2593732at2759"/>
<dbReference type="RefSeq" id="XP_008098579.1">
    <property type="nucleotide sequence ID" value="XM_008100388.1"/>
</dbReference>
<name>E3QUM1_COLGM</name>
<reference evidence="8" key="1">
    <citation type="journal article" date="2012" name="Nat. Genet.">
        <title>Lifestyle transitions in plant pathogenic Colletotrichum fungi deciphered by genome and transcriptome analyses.</title>
        <authorList>
            <person name="O'Connell R.J."/>
            <person name="Thon M.R."/>
            <person name="Hacquard S."/>
            <person name="Amyotte S.G."/>
            <person name="Kleemann J."/>
            <person name="Torres M.F."/>
            <person name="Damm U."/>
            <person name="Buiate E.A."/>
            <person name="Epstein L."/>
            <person name="Alkan N."/>
            <person name="Altmueller J."/>
            <person name="Alvarado-Balderrama L."/>
            <person name="Bauser C.A."/>
            <person name="Becker C."/>
            <person name="Birren B.W."/>
            <person name="Chen Z."/>
            <person name="Choi J."/>
            <person name="Crouch J.A."/>
            <person name="Duvick J.P."/>
            <person name="Farman M.A."/>
            <person name="Gan P."/>
            <person name="Heiman D."/>
            <person name="Henrissat B."/>
            <person name="Howard R.J."/>
            <person name="Kabbage M."/>
            <person name="Koch C."/>
            <person name="Kracher B."/>
            <person name="Kubo Y."/>
            <person name="Law A.D."/>
            <person name="Lebrun M.-H."/>
            <person name="Lee Y.-H."/>
            <person name="Miyara I."/>
            <person name="Moore N."/>
            <person name="Neumann U."/>
            <person name="Nordstroem K."/>
            <person name="Panaccione D.G."/>
            <person name="Panstruga R."/>
            <person name="Place M."/>
            <person name="Proctor R.H."/>
            <person name="Prusky D."/>
            <person name="Rech G."/>
            <person name="Reinhardt R."/>
            <person name="Rollins J.A."/>
            <person name="Rounsley S."/>
            <person name="Schardl C.L."/>
            <person name="Schwartz D.C."/>
            <person name="Shenoy N."/>
            <person name="Shirasu K."/>
            <person name="Sikhakolli U.R."/>
            <person name="Stueber K."/>
            <person name="Sukno S.A."/>
            <person name="Sweigard J.A."/>
            <person name="Takano Y."/>
            <person name="Takahara H."/>
            <person name="Trail F."/>
            <person name="van der Does H.C."/>
            <person name="Voll L.M."/>
            <person name="Will I."/>
            <person name="Young S."/>
            <person name="Zeng Q."/>
            <person name="Zhang J."/>
            <person name="Zhou S."/>
            <person name="Dickman M.B."/>
            <person name="Schulze-Lefert P."/>
            <person name="Ver Loren van Themaat E."/>
            <person name="Ma L.-J."/>
            <person name="Vaillancourt L.J."/>
        </authorList>
    </citation>
    <scope>NUCLEOTIDE SEQUENCE [LARGE SCALE GENOMIC DNA]</scope>
    <source>
        <strain evidence="8">M1.001 / M2 / FGSC 10212</strain>
    </source>
</reference>
<evidence type="ECO:0000256" key="4">
    <source>
        <dbReference type="ARBA" id="ARBA00023125"/>
    </source>
</evidence>
<gene>
    <name evidence="7" type="ORF">GLRG_09703</name>
</gene>
<dbReference type="InterPro" id="IPR052360">
    <property type="entry name" value="Transcr_Regulatory_Proteins"/>
</dbReference>
<keyword evidence="6" id="KW-0539">Nucleus</keyword>
<protein>
    <submittedName>
        <fullName evidence="7">C6 zinc finger domain-containing protein</fullName>
    </submittedName>
</protein>
<organism evidence="8">
    <name type="scientific">Colletotrichum graminicola (strain M1.001 / M2 / FGSC 10212)</name>
    <name type="common">Maize anthracnose fungus</name>
    <name type="synonym">Glomerella graminicola</name>
    <dbReference type="NCBI Taxonomy" id="645133"/>
    <lineage>
        <taxon>Eukaryota</taxon>
        <taxon>Fungi</taxon>
        <taxon>Dikarya</taxon>
        <taxon>Ascomycota</taxon>
        <taxon>Pezizomycotina</taxon>
        <taxon>Sordariomycetes</taxon>
        <taxon>Hypocreomycetidae</taxon>
        <taxon>Glomerellales</taxon>
        <taxon>Glomerellaceae</taxon>
        <taxon>Colletotrichum</taxon>
        <taxon>Colletotrichum graminicola species complex</taxon>
    </lineage>
</organism>
<evidence type="ECO:0000256" key="5">
    <source>
        <dbReference type="ARBA" id="ARBA00023163"/>
    </source>
</evidence>
<dbReference type="GO" id="GO:0003677">
    <property type="term" value="F:DNA binding"/>
    <property type="evidence" value="ECO:0007669"/>
    <property type="project" value="UniProtKB-KW"/>
</dbReference>
<evidence type="ECO:0000256" key="3">
    <source>
        <dbReference type="ARBA" id="ARBA00023015"/>
    </source>
</evidence>
<keyword evidence="3" id="KW-0805">Transcription regulation</keyword>